<feature type="coiled-coil region" evidence="1">
    <location>
        <begin position="122"/>
        <end position="156"/>
    </location>
</feature>
<evidence type="ECO:0000313" key="2">
    <source>
        <dbReference type="EMBL" id="KMV14524.1"/>
    </source>
</evidence>
<dbReference type="AlphaFoldDB" id="A0A0J8WN99"/>
<name>A0A0J8WN99_9MYCO</name>
<evidence type="ECO:0000313" key="3">
    <source>
        <dbReference type="Proteomes" id="UP000037594"/>
    </source>
</evidence>
<comment type="caution">
    <text evidence="2">The sequence shown here is derived from an EMBL/GenBank/DDBJ whole genome shotgun (WGS) entry which is preliminary data.</text>
</comment>
<gene>
    <name evidence="2" type="ORF">ACT17_29835</name>
</gene>
<reference evidence="2 3" key="1">
    <citation type="submission" date="2015-06" db="EMBL/GenBank/DDBJ databases">
        <title>Genome sequence of Mycobacterium conceptionense strain MLE.</title>
        <authorList>
            <person name="Greninger A.L."/>
            <person name="Cunningham G."/>
            <person name="Chiu C.Y."/>
            <person name="Miller S."/>
        </authorList>
    </citation>
    <scope>NUCLEOTIDE SEQUENCE [LARGE SCALE GENOMIC DNA]</scope>
    <source>
        <strain evidence="2 3">MLE</strain>
    </source>
</reference>
<dbReference type="EMBL" id="LFOD01000045">
    <property type="protein sequence ID" value="KMV14524.1"/>
    <property type="molecule type" value="Genomic_DNA"/>
</dbReference>
<proteinExistence type="predicted"/>
<organism evidence="2 3">
    <name type="scientific">Mycolicibacterium conceptionense</name>
    <dbReference type="NCBI Taxonomy" id="451644"/>
    <lineage>
        <taxon>Bacteria</taxon>
        <taxon>Bacillati</taxon>
        <taxon>Actinomycetota</taxon>
        <taxon>Actinomycetes</taxon>
        <taxon>Mycobacteriales</taxon>
        <taxon>Mycobacteriaceae</taxon>
        <taxon>Mycolicibacterium</taxon>
    </lineage>
</organism>
<accession>A0A0J8WN99</accession>
<dbReference type="OrthoDB" id="4569331at2"/>
<keyword evidence="1" id="KW-0175">Coiled coil</keyword>
<dbReference type="RefSeq" id="WP_013470728.1">
    <property type="nucleotide sequence ID" value="NZ_LFOD01000045.1"/>
</dbReference>
<sequence>MDDEHEDVERVRDWIERLETYSAALEDVEDDNATDFANNALEALNDAVLPHLVPAKSPSMLLALEAVVAVTQAATKVIIDWADTPDVRDRYTRQTAGRLFETALDDVLSRGKSWLSEGLPPIDEVEQRIAAGAKDMQEAQETLGRRNAELEAQDAEAEADPYGAILVHLDPSRSDAPIFEKVCSLTEEEDKRYRDAYERLRKMLDSELVVHISDESDRFLDQLVSILEDLRDNKIGIFDADAWDERRRKVRSALISFTSALQSHEDQTVRAVRDTFARKTPQEQAVLTLFNDFKADSFEYRWLLKMRDALLHGDINAFKYDFTASLDGENAVNVYMDRKYMLDFTREERGKPWLKRNELEAMTSDPSVLDMIKAVQPQMGRLQEKLDRILYPDAGADAATVREFLARYPDGVQGQRALQSGPGFTRRNMCPKLSPLAPRVLAFADSFQGWED</sequence>
<dbReference type="Proteomes" id="UP000037594">
    <property type="component" value="Unassembled WGS sequence"/>
</dbReference>
<evidence type="ECO:0000256" key="1">
    <source>
        <dbReference type="SAM" id="Coils"/>
    </source>
</evidence>
<dbReference type="PATRIC" id="fig|451644.5.peg.6121"/>
<protein>
    <submittedName>
        <fullName evidence="2">Uncharacterized protein</fullName>
    </submittedName>
</protein>